<evidence type="ECO:0000313" key="2">
    <source>
        <dbReference type="EMBL" id="HIX53393.1"/>
    </source>
</evidence>
<dbReference type="InterPro" id="IPR001173">
    <property type="entry name" value="Glyco_trans_2-like"/>
</dbReference>
<accession>A0A9D2AXC7</accession>
<evidence type="ECO:0000259" key="1">
    <source>
        <dbReference type="Pfam" id="PF00535"/>
    </source>
</evidence>
<dbReference type="Proteomes" id="UP000824156">
    <property type="component" value="Unassembled WGS sequence"/>
</dbReference>
<dbReference type="CDD" id="cd06420">
    <property type="entry name" value="GT2_Chondriotin_Pol_N"/>
    <property type="match status" value="1"/>
</dbReference>
<proteinExistence type="predicted"/>
<dbReference type="EMBL" id="DXEZ01000002">
    <property type="protein sequence ID" value="HIX53393.1"/>
    <property type="molecule type" value="Genomic_DNA"/>
</dbReference>
<reference evidence="2" key="1">
    <citation type="journal article" date="2021" name="PeerJ">
        <title>Extensive microbial diversity within the chicken gut microbiome revealed by metagenomics and culture.</title>
        <authorList>
            <person name="Gilroy R."/>
            <person name="Ravi A."/>
            <person name="Getino M."/>
            <person name="Pursley I."/>
            <person name="Horton D.L."/>
            <person name="Alikhan N.F."/>
            <person name="Baker D."/>
            <person name="Gharbi K."/>
            <person name="Hall N."/>
            <person name="Watson M."/>
            <person name="Adriaenssens E.M."/>
            <person name="Foster-Nyarko E."/>
            <person name="Jarju S."/>
            <person name="Secka A."/>
            <person name="Antonio M."/>
            <person name="Oren A."/>
            <person name="Chaudhuri R.R."/>
            <person name="La Ragione R."/>
            <person name="Hildebrand F."/>
            <person name="Pallen M.J."/>
        </authorList>
    </citation>
    <scope>NUCLEOTIDE SEQUENCE</scope>
    <source>
        <strain evidence="2">1719</strain>
    </source>
</reference>
<evidence type="ECO:0000313" key="3">
    <source>
        <dbReference type="Proteomes" id="UP000824156"/>
    </source>
</evidence>
<dbReference type="Pfam" id="PF00535">
    <property type="entry name" value="Glycos_transf_2"/>
    <property type="match status" value="1"/>
</dbReference>
<dbReference type="AlphaFoldDB" id="A0A9D2AXC7"/>
<dbReference type="SUPFAM" id="SSF53448">
    <property type="entry name" value="Nucleotide-diphospho-sugar transferases"/>
    <property type="match status" value="1"/>
</dbReference>
<dbReference type="InterPro" id="IPR029044">
    <property type="entry name" value="Nucleotide-diphossugar_trans"/>
</dbReference>
<dbReference type="PANTHER" id="PTHR43685">
    <property type="entry name" value="GLYCOSYLTRANSFERASE"/>
    <property type="match status" value="1"/>
</dbReference>
<dbReference type="PANTHER" id="PTHR43685:SF3">
    <property type="entry name" value="SLR2126 PROTEIN"/>
    <property type="match status" value="1"/>
</dbReference>
<sequence length="273" mass="32131">MQASVIISTYNSPLWLKKVLEGYAHQNRKDFEVLVADDGSDNRTKEVIESFQDRLTQIKHIWHPDQGFQKCKILNKAIKHAETEYLIFSDGDCIPRSDFVTTHLKYRKKRRFLSGGYFKLPMELSQAIDARDIENQKCFNLSWLRDHGLGTSFKNFKLVSNQRITNFLNKLTPTNPTWNGHNASGWKKDILAVNGFDERMRYGGEDRELGERLINKQVYPIQIRYKAICVHLDHKRDYVTEEDWEKNNQIRRQTLRNRACWTPFGIFQSAMAR</sequence>
<organism evidence="2 3">
    <name type="scientific">Candidatus Sphingobacterium stercoripullorum</name>
    <dbReference type="NCBI Taxonomy" id="2838759"/>
    <lineage>
        <taxon>Bacteria</taxon>
        <taxon>Pseudomonadati</taxon>
        <taxon>Bacteroidota</taxon>
        <taxon>Sphingobacteriia</taxon>
        <taxon>Sphingobacteriales</taxon>
        <taxon>Sphingobacteriaceae</taxon>
        <taxon>Sphingobacterium</taxon>
    </lineage>
</organism>
<reference evidence="2" key="2">
    <citation type="submission" date="2021-04" db="EMBL/GenBank/DDBJ databases">
        <authorList>
            <person name="Gilroy R."/>
        </authorList>
    </citation>
    <scope>NUCLEOTIDE SEQUENCE</scope>
    <source>
        <strain evidence="2">1719</strain>
    </source>
</reference>
<gene>
    <name evidence="2" type="ORF">H9853_00060</name>
</gene>
<protein>
    <submittedName>
        <fullName evidence="2">Glycosyltransferase family 2 protein</fullName>
    </submittedName>
</protein>
<feature type="domain" description="Glycosyltransferase 2-like" evidence="1">
    <location>
        <begin position="4"/>
        <end position="109"/>
    </location>
</feature>
<dbReference type="InterPro" id="IPR050834">
    <property type="entry name" value="Glycosyltransf_2"/>
</dbReference>
<name>A0A9D2AXC7_9SPHI</name>
<comment type="caution">
    <text evidence="2">The sequence shown here is derived from an EMBL/GenBank/DDBJ whole genome shotgun (WGS) entry which is preliminary data.</text>
</comment>
<dbReference type="Gene3D" id="3.90.550.10">
    <property type="entry name" value="Spore Coat Polysaccharide Biosynthesis Protein SpsA, Chain A"/>
    <property type="match status" value="1"/>
</dbReference>